<name>A0A382M6Z7_9ZZZZ</name>
<keyword evidence="2" id="KW-0964">Secreted</keyword>
<dbReference type="GO" id="GO:0005576">
    <property type="term" value="C:extracellular region"/>
    <property type="evidence" value="ECO:0007669"/>
    <property type="project" value="UniProtKB-SubCell"/>
</dbReference>
<accession>A0A382M6Z7</accession>
<dbReference type="InterPro" id="IPR008638">
    <property type="entry name" value="FhaB/CdiA-like_TPS"/>
</dbReference>
<dbReference type="EMBL" id="UINC01091027">
    <property type="protein sequence ID" value="SVC43467.1"/>
    <property type="molecule type" value="Genomic_DNA"/>
</dbReference>
<evidence type="ECO:0000256" key="2">
    <source>
        <dbReference type="ARBA" id="ARBA00022525"/>
    </source>
</evidence>
<dbReference type="Pfam" id="PF05860">
    <property type="entry name" value="TPS"/>
    <property type="match status" value="1"/>
</dbReference>
<dbReference type="Gene3D" id="2.160.20.10">
    <property type="entry name" value="Single-stranded right-handed beta-helix, Pectin lyase-like"/>
    <property type="match status" value="1"/>
</dbReference>
<dbReference type="SUPFAM" id="SSF51126">
    <property type="entry name" value="Pectin lyase-like"/>
    <property type="match status" value="1"/>
</dbReference>
<dbReference type="AlphaFoldDB" id="A0A382M6Z7"/>
<protein>
    <recommendedName>
        <fullName evidence="4">Filamentous haemagglutinin FhaB/tRNA nuclease CdiA-like TPS domain-containing protein</fullName>
    </recommendedName>
</protein>
<evidence type="ECO:0000313" key="5">
    <source>
        <dbReference type="EMBL" id="SVC43467.1"/>
    </source>
</evidence>
<evidence type="ECO:0000256" key="3">
    <source>
        <dbReference type="ARBA" id="ARBA00022729"/>
    </source>
</evidence>
<dbReference type="PANTHER" id="PTHR12338">
    <property type="entry name" value="AUTOTRANSPORTER"/>
    <property type="match status" value="1"/>
</dbReference>
<gene>
    <name evidence="5" type="ORF">METZ01_LOCUS296321</name>
</gene>
<proteinExistence type="predicted"/>
<sequence length="292" mass="30621">MTTRRNSKSIIRNDSALGSFFRSTSGNFQAQYLGNFFKIALPITLFFTFHAGPGYADPKGGVVTAGEGNISVPNETTTQVNQISQNLIVNWESFNVDTHEVVEFNQPNISAQVLNRIFDQNPSQILGTITARGKVLLVNPSGVFINETARVSVGSLIVSGIDISEPDFMAGNQKFINANGQKGGVVINQGLLEAATGGSVSLIGGAVKNEGVIFANAGQVNLVAGKAVTIDFEGDGLLQFTVDESIIKNAQGLDHAVSNSGTIHADGGSVLLKASVAKDVFTHVVNNSGVVG</sequence>
<dbReference type="SMART" id="SM00912">
    <property type="entry name" value="Haemagg_act"/>
    <property type="match status" value="1"/>
</dbReference>
<organism evidence="5">
    <name type="scientific">marine metagenome</name>
    <dbReference type="NCBI Taxonomy" id="408172"/>
    <lineage>
        <taxon>unclassified sequences</taxon>
        <taxon>metagenomes</taxon>
        <taxon>ecological metagenomes</taxon>
    </lineage>
</organism>
<dbReference type="InterPro" id="IPR012334">
    <property type="entry name" value="Pectin_lyas_fold"/>
</dbReference>
<dbReference type="PANTHER" id="PTHR12338:SF8">
    <property type="entry name" value="HEME_HEMOPEXIN-BINDING PROTEIN"/>
    <property type="match status" value="1"/>
</dbReference>
<reference evidence="5" key="1">
    <citation type="submission" date="2018-05" db="EMBL/GenBank/DDBJ databases">
        <authorList>
            <person name="Lanie J.A."/>
            <person name="Ng W.-L."/>
            <person name="Kazmierczak K.M."/>
            <person name="Andrzejewski T.M."/>
            <person name="Davidsen T.M."/>
            <person name="Wayne K.J."/>
            <person name="Tettelin H."/>
            <person name="Glass J.I."/>
            <person name="Rusch D."/>
            <person name="Podicherti R."/>
            <person name="Tsui H.-C.T."/>
            <person name="Winkler M.E."/>
        </authorList>
    </citation>
    <scope>NUCLEOTIDE SEQUENCE</scope>
</reference>
<comment type="subcellular location">
    <subcellularLocation>
        <location evidence="1">Secreted</location>
    </subcellularLocation>
</comment>
<dbReference type="NCBIfam" id="TIGR01901">
    <property type="entry name" value="adhes_NPXG"/>
    <property type="match status" value="1"/>
</dbReference>
<feature type="domain" description="Filamentous haemagglutinin FhaB/tRNA nuclease CdiA-like TPS" evidence="4">
    <location>
        <begin position="54"/>
        <end position="167"/>
    </location>
</feature>
<evidence type="ECO:0000259" key="4">
    <source>
        <dbReference type="SMART" id="SM00912"/>
    </source>
</evidence>
<feature type="non-terminal residue" evidence="5">
    <location>
        <position position="292"/>
    </location>
</feature>
<evidence type="ECO:0000256" key="1">
    <source>
        <dbReference type="ARBA" id="ARBA00004613"/>
    </source>
</evidence>
<dbReference type="InterPro" id="IPR050909">
    <property type="entry name" value="Bact_Autotransporter_VF"/>
</dbReference>
<dbReference type="InterPro" id="IPR011050">
    <property type="entry name" value="Pectin_lyase_fold/virulence"/>
</dbReference>
<keyword evidence="3" id="KW-0732">Signal</keyword>